<name>A0A1G4MIS2_LACFM</name>
<proteinExistence type="inferred from homology"/>
<evidence type="ECO:0000256" key="1">
    <source>
        <dbReference type="ARBA" id="ARBA00004141"/>
    </source>
</evidence>
<dbReference type="Pfam" id="PF01699">
    <property type="entry name" value="Na_Ca_ex"/>
    <property type="match status" value="2"/>
</dbReference>
<comment type="subcellular location">
    <subcellularLocation>
        <location evidence="1">Membrane</location>
        <topology evidence="1">Multi-pass membrane protein</topology>
    </subcellularLocation>
</comment>
<dbReference type="InterPro" id="IPR004837">
    <property type="entry name" value="NaCa_Exmemb"/>
</dbReference>
<evidence type="ECO:0000256" key="7">
    <source>
        <dbReference type="SAM" id="Phobius"/>
    </source>
</evidence>
<protein>
    <submittedName>
        <fullName evidence="9">LAFE_0G17238g1_1</fullName>
    </submittedName>
</protein>
<dbReference type="InterPro" id="IPR051359">
    <property type="entry name" value="CaCA_antiporter"/>
</dbReference>
<dbReference type="GO" id="GO:0006874">
    <property type="term" value="P:intracellular calcium ion homeostasis"/>
    <property type="evidence" value="ECO:0007669"/>
    <property type="project" value="TreeGrafter"/>
</dbReference>
<comment type="similarity">
    <text evidence="2">Belongs to the Ca(2+):cation antiporter (CaCA) (TC 2.A.19) family.</text>
</comment>
<dbReference type="AlphaFoldDB" id="A0A1G4MIS2"/>
<dbReference type="Gene3D" id="1.20.1420.30">
    <property type="entry name" value="NCX, central ion-binding region"/>
    <property type="match status" value="2"/>
</dbReference>
<evidence type="ECO:0000259" key="8">
    <source>
        <dbReference type="Pfam" id="PF01699"/>
    </source>
</evidence>
<dbReference type="GO" id="GO:0008324">
    <property type="term" value="F:monoatomic cation transmembrane transporter activity"/>
    <property type="evidence" value="ECO:0007669"/>
    <property type="project" value="TreeGrafter"/>
</dbReference>
<feature type="domain" description="Sodium/calcium exchanger membrane region" evidence="8">
    <location>
        <begin position="35"/>
        <end position="179"/>
    </location>
</feature>
<organism evidence="9 10">
    <name type="scientific">Lachancea fermentati</name>
    <name type="common">Zygosaccharomyces fermentati</name>
    <dbReference type="NCBI Taxonomy" id="4955"/>
    <lineage>
        <taxon>Eukaryota</taxon>
        <taxon>Fungi</taxon>
        <taxon>Dikarya</taxon>
        <taxon>Ascomycota</taxon>
        <taxon>Saccharomycotina</taxon>
        <taxon>Saccharomycetes</taxon>
        <taxon>Saccharomycetales</taxon>
        <taxon>Saccharomycetaceae</taxon>
        <taxon>Lachancea</taxon>
    </lineage>
</organism>
<sequence length="668" mass="74074">MSNSSSNPFLWLAHPALLYHADTFSLQFALISILHLCLCFVLLGVCASDYLCPNVSNVTSSRPNKASRGILTAIMLSWCNSSPDLFSNFISWTSSDAADLSVGEVLGSCGAILCVVQGAIFISISSTPLNIELSQCHNVLRDLCFILISIIILFYICLRNEVTVLNCILMISLYVSYILSKVIFKTSEVIDGVDGASITSDILLEPNTELDSALFPEADSGIKPSLLTAIDYTNLLHLMESSSTLADDVITMRTLNSNRSDENIITSRPLTEPVTGARRQPYQDAPLNHSSPSTFNPYFDNEDQNATETVLPPQIKFDKIIQNRLDRFKSGISFLLVPHLIDFQSKSLGAKVLAVTVTPFAFFFRLTCPQYEDILEVNDSTQILRLKNYHLLLLLTHSIFAPVASLILLSSIIGFTVRIFYWPVVVLTSVVLLISVTIFTQRVKSQGLFSLNSGVEERSREKITVYKHSKHIVTTFNFIGILNSILWISVLAADLIEIIELYQRFTGISEAILGLTIFSWGNSISDLMSNVAMCQLYQRLPARDEEHRIQSASNFFFIALGACFGGILLNSLIGVGLSGFVAMLMGASGADTNKWWFERSIQLGEPIVDYKFIVSAVSIIIQTIALIVAFSGIPTVIAFFQERQRNIGVFMCIWWALTTLCNVFIEIL</sequence>
<feature type="transmembrane region" description="Helical" evidence="7">
    <location>
        <begin position="511"/>
        <end position="534"/>
    </location>
</feature>
<dbReference type="STRING" id="4955.A0A1G4MIS2"/>
<evidence type="ECO:0000256" key="2">
    <source>
        <dbReference type="ARBA" id="ARBA00008170"/>
    </source>
</evidence>
<feature type="domain" description="Sodium/calcium exchanger membrane region" evidence="8">
    <location>
        <begin position="478"/>
        <end position="657"/>
    </location>
</feature>
<feature type="transmembrane region" description="Helical" evidence="7">
    <location>
        <begin position="555"/>
        <end position="585"/>
    </location>
</feature>
<evidence type="ECO:0000256" key="6">
    <source>
        <dbReference type="ARBA" id="ARBA00023136"/>
    </source>
</evidence>
<evidence type="ECO:0000256" key="3">
    <source>
        <dbReference type="ARBA" id="ARBA00022448"/>
    </source>
</evidence>
<feature type="transmembrane region" description="Helical" evidence="7">
    <location>
        <begin position="24"/>
        <end position="48"/>
    </location>
</feature>
<feature type="transmembrane region" description="Helical" evidence="7">
    <location>
        <begin position="612"/>
        <end position="640"/>
    </location>
</feature>
<dbReference type="OrthoDB" id="407410at2759"/>
<evidence type="ECO:0000313" key="10">
    <source>
        <dbReference type="Proteomes" id="UP000190831"/>
    </source>
</evidence>
<dbReference type="GO" id="GO:0016020">
    <property type="term" value="C:membrane"/>
    <property type="evidence" value="ECO:0007669"/>
    <property type="project" value="UniProtKB-SubCell"/>
</dbReference>
<keyword evidence="5 7" id="KW-1133">Transmembrane helix</keyword>
<evidence type="ECO:0000313" key="9">
    <source>
        <dbReference type="EMBL" id="SCW03743.1"/>
    </source>
</evidence>
<evidence type="ECO:0000256" key="5">
    <source>
        <dbReference type="ARBA" id="ARBA00022989"/>
    </source>
</evidence>
<gene>
    <name evidence="9" type="ORF">LAFE_0G17238G</name>
</gene>
<dbReference type="OMA" id="CASDYLC"/>
<feature type="transmembrane region" description="Helical" evidence="7">
    <location>
        <begin position="139"/>
        <end position="156"/>
    </location>
</feature>
<feature type="transmembrane region" description="Helical" evidence="7">
    <location>
        <begin position="391"/>
        <end position="413"/>
    </location>
</feature>
<keyword evidence="6 7" id="KW-0472">Membrane</keyword>
<reference evidence="9 10" key="1">
    <citation type="submission" date="2016-03" db="EMBL/GenBank/DDBJ databases">
        <authorList>
            <person name="Devillers H."/>
        </authorList>
    </citation>
    <scope>NUCLEOTIDE SEQUENCE [LARGE SCALE GENOMIC DNA]</scope>
    <source>
        <strain evidence="9">CBS 6772</strain>
    </source>
</reference>
<feature type="transmembrane region" description="Helical" evidence="7">
    <location>
        <begin position="419"/>
        <end position="439"/>
    </location>
</feature>
<accession>A0A1G4MIS2</accession>
<dbReference type="EMBL" id="LT598486">
    <property type="protein sequence ID" value="SCW03743.1"/>
    <property type="molecule type" value="Genomic_DNA"/>
</dbReference>
<dbReference type="PANTHER" id="PTHR12266">
    <property type="entry name" value="NA+/CA2+ K+ INDEPENDENT EXCHANGER"/>
    <property type="match status" value="1"/>
</dbReference>
<evidence type="ECO:0000256" key="4">
    <source>
        <dbReference type="ARBA" id="ARBA00022692"/>
    </source>
</evidence>
<keyword evidence="4 7" id="KW-0812">Transmembrane</keyword>
<feature type="transmembrane region" description="Helical" evidence="7">
    <location>
        <begin position="476"/>
        <end position="499"/>
    </location>
</feature>
<dbReference type="PANTHER" id="PTHR12266:SF0">
    <property type="entry name" value="MITOCHONDRIAL SODIUM_CALCIUM EXCHANGER PROTEIN"/>
    <property type="match status" value="1"/>
</dbReference>
<feature type="transmembrane region" description="Helical" evidence="7">
    <location>
        <begin position="647"/>
        <end position="665"/>
    </location>
</feature>
<feature type="transmembrane region" description="Helical" evidence="7">
    <location>
        <begin position="105"/>
        <end position="127"/>
    </location>
</feature>
<dbReference type="Proteomes" id="UP000190831">
    <property type="component" value="Chromosome G"/>
</dbReference>
<dbReference type="InterPro" id="IPR044880">
    <property type="entry name" value="NCX_ion-bd_dom_sf"/>
</dbReference>
<keyword evidence="10" id="KW-1185">Reference proteome</keyword>
<keyword evidence="3" id="KW-0813">Transport</keyword>